<keyword evidence="2" id="KW-0862">Zinc</keyword>
<dbReference type="InterPro" id="IPR036875">
    <property type="entry name" value="Znf_CCHC_sf"/>
</dbReference>
<dbReference type="Proteomes" id="UP000283269">
    <property type="component" value="Unassembled WGS sequence"/>
</dbReference>
<dbReference type="SMART" id="SM00343">
    <property type="entry name" value="ZnF_C2HC"/>
    <property type="match status" value="1"/>
</dbReference>
<dbReference type="AlphaFoldDB" id="A0A409X5W9"/>
<keyword evidence="2" id="KW-0479">Metal-binding</keyword>
<dbReference type="Pfam" id="PF00098">
    <property type="entry name" value="zf-CCHC"/>
    <property type="match status" value="1"/>
</dbReference>
<gene>
    <name evidence="4" type="ORF">CVT25_002763</name>
</gene>
<sequence>MTNTDGSKHVAKLGNDNYYSWSYRMEICLRKLQVWSIVEGSESRPLGSDASKAVKAWRIRMDLALSEIVGEVEDGQLVHTRVSRDPSDVWARLQDIHVSQGLGSAISTWQKLFQMRKAPAASIQEHVGMIRELADRLTGLGDPPSDSLLVAVLMLSLPDSYSSLVISLDSHSSKNDFDFVVQRCMNEEARQVAKQGVPAKDDPNNAAFHANVRPRRDRKDITCFQCQQKGHYKNECTQTQNGSQKTVETAGMAVVSSEDSEVFW</sequence>
<evidence type="ECO:0000313" key="5">
    <source>
        <dbReference type="Proteomes" id="UP000283269"/>
    </source>
</evidence>
<dbReference type="GO" id="GO:0008270">
    <property type="term" value="F:zinc ion binding"/>
    <property type="evidence" value="ECO:0007669"/>
    <property type="project" value="UniProtKB-KW"/>
</dbReference>
<reference evidence="4 5" key="1">
    <citation type="journal article" date="2018" name="Evol. Lett.">
        <title>Horizontal gene cluster transfer increased hallucinogenic mushroom diversity.</title>
        <authorList>
            <person name="Reynolds H.T."/>
            <person name="Vijayakumar V."/>
            <person name="Gluck-Thaler E."/>
            <person name="Korotkin H.B."/>
            <person name="Matheny P.B."/>
            <person name="Slot J.C."/>
        </authorList>
    </citation>
    <scope>NUCLEOTIDE SEQUENCE [LARGE SCALE GENOMIC DNA]</scope>
    <source>
        <strain evidence="4 5">2631</strain>
    </source>
</reference>
<dbReference type="OrthoDB" id="3051833at2759"/>
<dbReference type="PROSITE" id="PS50158">
    <property type="entry name" value="ZF_CCHC"/>
    <property type="match status" value="1"/>
</dbReference>
<evidence type="ECO:0000256" key="1">
    <source>
        <dbReference type="ARBA" id="ARBA00022664"/>
    </source>
</evidence>
<dbReference type="PANTHER" id="PTHR47481:SF7">
    <property type="entry name" value="CCHC-TYPE DOMAIN-CONTAINING PROTEIN"/>
    <property type="match status" value="1"/>
</dbReference>
<evidence type="ECO:0000256" key="2">
    <source>
        <dbReference type="PROSITE-ProRule" id="PRU00047"/>
    </source>
</evidence>
<keyword evidence="2" id="KW-0863">Zinc-finger</keyword>
<name>A0A409X5W9_PSICY</name>
<dbReference type="Pfam" id="PF14223">
    <property type="entry name" value="Retrotran_gag_2"/>
    <property type="match status" value="1"/>
</dbReference>
<dbReference type="PANTHER" id="PTHR47481">
    <property type="match status" value="1"/>
</dbReference>
<dbReference type="EMBL" id="NHYD01002554">
    <property type="protein sequence ID" value="PPQ86127.1"/>
    <property type="molecule type" value="Genomic_DNA"/>
</dbReference>
<accession>A0A409X5W9</accession>
<dbReference type="Gene3D" id="4.10.60.10">
    <property type="entry name" value="Zinc finger, CCHC-type"/>
    <property type="match status" value="1"/>
</dbReference>
<comment type="caution">
    <text evidence="4">The sequence shown here is derived from an EMBL/GenBank/DDBJ whole genome shotgun (WGS) entry which is preliminary data.</text>
</comment>
<keyword evidence="1" id="KW-0507">mRNA processing</keyword>
<evidence type="ECO:0000259" key="3">
    <source>
        <dbReference type="PROSITE" id="PS50158"/>
    </source>
</evidence>
<proteinExistence type="predicted"/>
<evidence type="ECO:0000313" key="4">
    <source>
        <dbReference type="EMBL" id="PPQ86127.1"/>
    </source>
</evidence>
<keyword evidence="5" id="KW-1185">Reference proteome</keyword>
<dbReference type="InParanoid" id="A0A409X5W9"/>
<dbReference type="SUPFAM" id="SSF57756">
    <property type="entry name" value="Retrovirus zinc finger-like domains"/>
    <property type="match status" value="1"/>
</dbReference>
<dbReference type="STRING" id="93625.A0A409X5W9"/>
<dbReference type="GO" id="GO:0006397">
    <property type="term" value="P:mRNA processing"/>
    <property type="evidence" value="ECO:0007669"/>
    <property type="project" value="UniProtKB-KW"/>
</dbReference>
<dbReference type="GO" id="GO:0003676">
    <property type="term" value="F:nucleic acid binding"/>
    <property type="evidence" value="ECO:0007669"/>
    <property type="project" value="InterPro"/>
</dbReference>
<feature type="domain" description="CCHC-type" evidence="3">
    <location>
        <begin position="223"/>
        <end position="238"/>
    </location>
</feature>
<dbReference type="InterPro" id="IPR001878">
    <property type="entry name" value="Znf_CCHC"/>
</dbReference>
<protein>
    <recommendedName>
        <fullName evidence="3">CCHC-type domain-containing protein</fullName>
    </recommendedName>
</protein>
<organism evidence="4 5">
    <name type="scientific">Psilocybe cyanescens</name>
    <dbReference type="NCBI Taxonomy" id="93625"/>
    <lineage>
        <taxon>Eukaryota</taxon>
        <taxon>Fungi</taxon>
        <taxon>Dikarya</taxon>
        <taxon>Basidiomycota</taxon>
        <taxon>Agaricomycotina</taxon>
        <taxon>Agaricomycetes</taxon>
        <taxon>Agaricomycetidae</taxon>
        <taxon>Agaricales</taxon>
        <taxon>Agaricineae</taxon>
        <taxon>Strophariaceae</taxon>
        <taxon>Psilocybe</taxon>
    </lineage>
</organism>